<name>A0A6C0D718_9ZZZZ</name>
<protein>
    <submittedName>
        <fullName evidence="1">Uncharacterized protein</fullName>
    </submittedName>
</protein>
<accession>A0A6C0D718</accession>
<sequence>MDPTFPYAGKVRVPPKEFLLRSRIETNTKDWVNRKQFEHWQTDVPDFTYNFPKMVYAKGRMYESINDRSIGYSRMSDEENLKMTQQVYGVTNTSNISYKDARSDRAPSYARETIEQSVDIASGYKQPNYKLTNMPYDDMAPINTRTDARDYKQSQPYVAGGPDLALNPYFDRYDPVSDSRNAVRELRSAVYEDKGTSRGLFESQGMLRRQYENRWVNEELIDEDLMDTYLRYEIATAGKDKNES</sequence>
<proteinExistence type="predicted"/>
<organism evidence="1">
    <name type="scientific">viral metagenome</name>
    <dbReference type="NCBI Taxonomy" id="1070528"/>
    <lineage>
        <taxon>unclassified sequences</taxon>
        <taxon>metagenomes</taxon>
        <taxon>organismal metagenomes</taxon>
    </lineage>
</organism>
<reference evidence="1" key="1">
    <citation type="journal article" date="2020" name="Nature">
        <title>Giant virus diversity and host interactions through global metagenomics.</title>
        <authorList>
            <person name="Schulz F."/>
            <person name="Roux S."/>
            <person name="Paez-Espino D."/>
            <person name="Jungbluth S."/>
            <person name="Walsh D.A."/>
            <person name="Denef V.J."/>
            <person name="McMahon K.D."/>
            <person name="Konstantinidis K.T."/>
            <person name="Eloe-Fadrosh E.A."/>
            <person name="Kyrpides N.C."/>
            <person name="Woyke T."/>
        </authorList>
    </citation>
    <scope>NUCLEOTIDE SEQUENCE</scope>
    <source>
        <strain evidence="1">GVMAG-M-3300023174-129</strain>
    </source>
</reference>
<evidence type="ECO:0000313" key="1">
    <source>
        <dbReference type="EMBL" id="QHT12321.1"/>
    </source>
</evidence>
<dbReference type="AlphaFoldDB" id="A0A6C0D718"/>
<dbReference type="EMBL" id="MN739543">
    <property type="protein sequence ID" value="QHT12321.1"/>
    <property type="molecule type" value="Genomic_DNA"/>
</dbReference>